<evidence type="ECO:0000256" key="2">
    <source>
        <dbReference type="SAM" id="Phobius"/>
    </source>
</evidence>
<name>A0ABW2BXC1_9PSEU</name>
<protein>
    <submittedName>
        <fullName evidence="4">MlaD family protein</fullName>
    </submittedName>
</protein>
<reference evidence="5" key="1">
    <citation type="journal article" date="2019" name="Int. J. Syst. Evol. Microbiol.">
        <title>The Global Catalogue of Microorganisms (GCM) 10K type strain sequencing project: providing services to taxonomists for standard genome sequencing and annotation.</title>
        <authorList>
            <consortium name="The Broad Institute Genomics Platform"/>
            <consortium name="The Broad Institute Genome Sequencing Center for Infectious Disease"/>
            <person name="Wu L."/>
            <person name="Ma J."/>
        </authorList>
    </citation>
    <scope>NUCLEOTIDE SEQUENCE [LARGE SCALE GENOMIC DNA]</scope>
    <source>
        <strain evidence="5">KCTC 32255</strain>
    </source>
</reference>
<feature type="compositionally biased region" description="Basic and acidic residues" evidence="1">
    <location>
        <begin position="427"/>
        <end position="436"/>
    </location>
</feature>
<feature type="region of interest" description="Disordered" evidence="1">
    <location>
        <begin position="396"/>
        <end position="436"/>
    </location>
</feature>
<dbReference type="PANTHER" id="PTHR33371">
    <property type="entry name" value="INTERMEMBRANE PHOSPHOLIPID TRANSPORT SYSTEM BINDING PROTEIN MLAD-RELATED"/>
    <property type="match status" value="1"/>
</dbReference>
<keyword evidence="5" id="KW-1185">Reference proteome</keyword>
<accession>A0ABW2BXC1</accession>
<sequence length="436" mass="46162">MTTVRISPALLPKLRLATIIAFVAVCATVFGYLWDNSGGRLPVVSDDGYQVSADFPRVTNLVPDSDVMIAGVKVGKVNDIQIKGDTVRVGMRLDNGQRLHEGAVAQIRQKSLIEETFIELADGQGAPLPNGTHLPPGSGKPLTTVDDILESLDPKARDALSGSVRSLGSATKDSRQAVSDALSGLGATGRHGADVLSALEAQSDDLKQLAGQTAAVLASLNSRKGQIGQMVSDAHELAKVTAAGKDDIEQVMRKLPATLDAARNASGGVRKLSADLGPVASDLKSSAPALTAALRELPATTRDLRGLIPSLDGVLDRAPATLRRAPAVTGDLRALVPTLRADLADINPMLAYLKPYGPDVTAFFTNWGQSFANRDVNGHYLRLMLPMDEQTFRGYPFSTNVGPLNRKNPYPAPGSQDDPGPANGDQRYPRVERETG</sequence>
<comment type="caution">
    <text evidence="4">The sequence shown here is derived from an EMBL/GenBank/DDBJ whole genome shotgun (WGS) entry which is preliminary data.</text>
</comment>
<dbReference type="SUPFAM" id="SSF58104">
    <property type="entry name" value="Methyl-accepting chemotaxis protein (MCP) signaling domain"/>
    <property type="match status" value="1"/>
</dbReference>
<feature type="transmembrane region" description="Helical" evidence="2">
    <location>
        <begin position="14"/>
        <end position="34"/>
    </location>
</feature>
<dbReference type="RefSeq" id="WP_345394501.1">
    <property type="nucleotide sequence ID" value="NZ_BAABLA010000022.1"/>
</dbReference>
<keyword evidence="2" id="KW-1133">Transmembrane helix</keyword>
<proteinExistence type="predicted"/>
<feature type="domain" description="Mce/MlaD" evidence="3">
    <location>
        <begin position="47"/>
        <end position="123"/>
    </location>
</feature>
<dbReference type="Proteomes" id="UP001596337">
    <property type="component" value="Unassembled WGS sequence"/>
</dbReference>
<dbReference type="Pfam" id="PF02470">
    <property type="entry name" value="MlaD"/>
    <property type="match status" value="1"/>
</dbReference>
<keyword evidence="2" id="KW-0812">Transmembrane</keyword>
<gene>
    <name evidence="4" type="ORF">ACFQGD_07975</name>
</gene>
<dbReference type="PANTHER" id="PTHR33371:SF4">
    <property type="entry name" value="INTERMEMBRANE PHOSPHOLIPID TRANSPORT SYSTEM BINDING PROTEIN MLAD"/>
    <property type="match status" value="1"/>
</dbReference>
<dbReference type="EMBL" id="JBHSXX010000001">
    <property type="protein sequence ID" value="MFC6867082.1"/>
    <property type="molecule type" value="Genomic_DNA"/>
</dbReference>
<evidence type="ECO:0000256" key="1">
    <source>
        <dbReference type="SAM" id="MobiDB-lite"/>
    </source>
</evidence>
<evidence type="ECO:0000259" key="3">
    <source>
        <dbReference type="Pfam" id="PF02470"/>
    </source>
</evidence>
<evidence type="ECO:0000313" key="5">
    <source>
        <dbReference type="Proteomes" id="UP001596337"/>
    </source>
</evidence>
<keyword evidence="2" id="KW-0472">Membrane</keyword>
<dbReference type="InterPro" id="IPR052336">
    <property type="entry name" value="MlaD_Phospholipid_Transporter"/>
</dbReference>
<feature type="region of interest" description="Disordered" evidence="1">
    <location>
        <begin position="124"/>
        <end position="144"/>
    </location>
</feature>
<evidence type="ECO:0000313" key="4">
    <source>
        <dbReference type="EMBL" id="MFC6867082.1"/>
    </source>
</evidence>
<organism evidence="4 5">
    <name type="scientific">Haloechinothrix salitolerans</name>
    <dbReference type="NCBI Taxonomy" id="926830"/>
    <lineage>
        <taxon>Bacteria</taxon>
        <taxon>Bacillati</taxon>
        <taxon>Actinomycetota</taxon>
        <taxon>Actinomycetes</taxon>
        <taxon>Pseudonocardiales</taxon>
        <taxon>Pseudonocardiaceae</taxon>
        <taxon>Haloechinothrix</taxon>
    </lineage>
</organism>
<dbReference type="InterPro" id="IPR003399">
    <property type="entry name" value="Mce/MlaD"/>
</dbReference>